<dbReference type="Pfam" id="PF01903">
    <property type="entry name" value="CbiX"/>
    <property type="match status" value="2"/>
</dbReference>
<dbReference type="AlphaFoldDB" id="A0A1Z4KRI8"/>
<dbReference type="PANTHER" id="PTHR33542">
    <property type="entry name" value="SIROHYDROCHLORIN FERROCHELATASE, CHLOROPLASTIC"/>
    <property type="match status" value="1"/>
</dbReference>
<accession>A0A1Z4KRI8</accession>
<dbReference type="GO" id="GO:0016829">
    <property type="term" value="F:lyase activity"/>
    <property type="evidence" value="ECO:0007669"/>
    <property type="project" value="UniProtKB-KW"/>
</dbReference>
<dbReference type="CDD" id="cd03416">
    <property type="entry name" value="CbiX_SirB_N"/>
    <property type="match status" value="1"/>
</dbReference>
<dbReference type="Proteomes" id="UP000217507">
    <property type="component" value="Chromosome"/>
</dbReference>
<dbReference type="InterPro" id="IPR002762">
    <property type="entry name" value="CbiX-like"/>
</dbReference>
<dbReference type="PANTHER" id="PTHR33542:SF3">
    <property type="entry name" value="SIROHYDROCHLORIN FERROCHELATASE, CHLOROPLASTIC"/>
    <property type="match status" value="1"/>
</dbReference>
<proteinExistence type="predicted"/>
<reference evidence="3 4" key="1">
    <citation type="submission" date="2017-06" db="EMBL/GenBank/DDBJ databases">
        <title>Genome sequencing of cyanobaciteial culture collection at National Institute for Environmental Studies (NIES).</title>
        <authorList>
            <person name="Hirose Y."/>
            <person name="Shimura Y."/>
            <person name="Fujisawa T."/>
            <person name="Nakamura Y."/>
            <person name="Kawachi M."/>
        </authorList>
    </citation>
    <scope>NUCLEOTIDE SEQUENCE [LARGE SCALE GENOMIC DNA]</scope>
    <source>
        <strain evidence="3 4">NIES-23</strain>
    </source>
</reference>
<name>A0A1Z4KRI8_ANAVA</name>
<evidence type="ECO:0000313" key="3">
    <source>
        <dbReference type="EMBL" id="BAY71493.1"/>
    </source>
</evidence>
<evidence type="ECO:0000256" key="2">
    <source>
        <dbReference type="ARBA" id="ARBA00023239"/>
    </source>
</evidence>
<dbReference type="EMBL" id="AP018216">
    <property type="protein sequence ID" value="BAY71493.1"/>
    <property type="molecule type" value="Genomic_DNA"/>
</dbReference>
<dbReference type="InterPro" id="IPR050963">
    <property type="entry name" value="Sirohydro_Cobaltochel/CbiX"/>
</dbReference>
<keyword evidence="2" id="KW-0456">Lyase</keyword>
<gene>
    <name evidence="3" type="ORF">NIES23_43130</name>
</gene>
<evidence type="ECO:0000256" key="1">
    <source>
        <dbReference type="ARBA" id="ARBA00022723"/>
    </source>
</evidence>
<dbReference type="SUPFAM" id="SSF53800">
    <property type="entry name" value="Chelatase"/>
    <property type="match status" value="2"/>
</dbReference>
<evidence type="ECO:0000313" key="4">
    <source>
        <dbReference type="Proteomes" id="UP000217507"/>
    </source>
</evidence>
<sequence>MTSAYLLVSHGSRDPRPEIAMQQIAGLVAEKLHLPEKLVGTGYLEVVSEPLHEQIRNFAQIAVTFGCHHLKIIPLFLLPGVHVMTDIPSEVTQAQQAVGKDILIELQPYLGSHLGLQTFLQKQIATIKAEAWILLSHGSRRPGSQQPVETMAAYIGGVAAYWSVAPSLESRVQELIAIGYREIAILPYFLFSGGITDAIAQAVEALKLQFPGVSLYLAEPLGVSGELADLIGDLIYT</sequence>
<protein>
    <submittedName>
        <fullName evidence="3">Cobalamin biosynthesis CbiX protein</fullName>
    </submittedName>
</protein>
<keyword evidence="1" id="KW-0479">Metal-binding</keyword>
<organism evidence="3 4">
    <name type="scientific">Trichormus variabilis NIES-23</name>
    <dbReference type="NCBI Taxonomy" id="1973479"/>
    <lineage>
        <taxon>Bacteria</taxon>
        <taxon>Bacillati</taxon>
        <taxon>Cyanobacteriota</taxon>
        <taxon>Cyanophyceae</taxon>
        <taxon>Nostocales</taxon>
        <taxon>Nostocaceae</taxon>
        <taxon>Trichormus</taxon>
    </lineage>
</organism>
<dbReference type="GO" id="GO:0046872">
    <property type="term" value="F:metal ion binding"/>
    <property type="evidence" value="ECO:0007669"/>
    <property type="project" value="UniProtKB-KW"/>
</dbReference>
<dbReference type="Gene3D" id="3.40.50.1400">
    <property type="match status" value="2"/>
</dbReference>